<dbReference type="GO" id="GO:0007030">
    <property type="term" value="P:Golgi organization"/>
    <property type="evidence" value="ECO:0007669"/>
    <property type="project" value="InterPro"/>
</dbReference>
<evidence type="ECO:0000256" key="1">
    <source>
        <dbReference type="ARBA" id="ARBA00004395"/>
    </source>
</evidence>
<dbReference type="OrthoDB" id="332281at2759"/>
<evidence type="ECO:0000256" key="4">
    <source>
        <dbReference type="ARBA" id="ARBA00022448"/>
    </source>
</evidence>
<keyword evidence="6" id="KW-0333">Golgi apparatus</keyword>
<dbReference type="RefSeq" id="XP_033396068.1">
    <property type="nucleotide sequence ID" value="XM_033545758.1"/>
</dbReference>
<keyword evidence="4" id="KW-0813">Transport</keyword>
<evidence type="ECO:0000256" key="3">
    <source>
        <dbReference type="ARBA" id="ARBA00020977"/>
    </source>
</evidence>
<dbReference type="InterPro" id="IPR009316">
    <property type="entry name" value="COG2"/>
</dbReference>
<keyword evidence="12" id="KW-1185">Reference proteome</keyword>
<dbReference type="GO" id="GO:0000139">
    <property type="term" value="C:Golgi membrane"/>
    <property type="evidence" value="ECO:0007669"/>
    <property type="project" value="UniProtKB-SubCell"/>
</dbReference>
<evidence type="ECO:0000256" key="7">
    <source>
        <dbReference type="ARBA" id="ARBA00023136"/>
    </source>
</evidence>
<dbReference type="EMBL" id="ML995490">
    <property type="protein sequence ID" value="KAF2140355.1"/>
    <property type="molecule type" value="Genomic_DNA"/>
</dbReference>
<evidence type="ECO:0000313" key="12">
    <source>
        <dbReference type="Proteomes" id="UP000799438"/>
    </source>
</evidence>
<dbReference type="GO" id="GO:0015031">
    <property type="term" value="P:protein transport"/>
    <property type="evidence" value="ECO:0007669"/>
    <property type="project" value="UniProtKB-KW"/>
</dbReference>
<feature type="region of interest" description="Disordered" evidence="9">
    <location>
        <begin position="184"/>
        <end position="231"/>
    </location>
</feature>
<evidence type="ECO:0000256" key="8">
    <source>
        <dbReference type="ARBA" id="ARBA00031344"/>
    </source>
</evidence>
<dbReference type="GO" id="GO:0006891">
    <property type="term" value="P:intra-Golgi vesicle-mediated transport"/>
    <property type="evidence" value="ECO:0007669"/>
    <property type="project" value="TreeGrafter"/>
</dbReference>
<evidence type="ECO:0000256" key="2">
    <source>
        <dbReference type="ARBA" id="ARBA00007603"/>
    </source>
</evidence>
<evidence type="ECO:0000256" key="6">
    <source>
        <dbReference type="ARBA" id="ARBA00023034"/>
    </source>
</evidence>
<comment type="similarity">
    <text evidence="2">Belongs to the COG2 family.</text>
</comment>
<feature type="compositionally biased region" description="Acidic residues" evidence="9">
    <location>
        <begin position="204"/>
        <end position="228"/>
    </location>
</feature>
<name>A0A6A6BAR0_9PEZI</name>
<sequence length="328" mass="35455">MSQFYLPSSQTPSSSASAASASAPASDDDDTTLPYPHPLPRSDFAAPPAAFSASTYLSSLSHRHQTLADLRADLRARSQQITRELLDLVNANYADFLSLGQALQGGEERVEEVRVGLLGLRGAVGDVRGVVGGRESELSELLEEREEVRRLRGLGGALLEVERRVGELEAGLLLVGQLQGQNLQQQNQQQKQRQGKNAGTNSADDSDDDLDDNSSASDSDDDDDDDDALLSGSVPLTRLRRLVQQYLGVKQLTARIGPAHPFLVAQEPRILKVRNTLLLDLGVALKQARAAGVPGRERVLRLMQAYADMDESAEAVKVLREVGGGKRK</sequence>
<evidence type="ECO:0000256" key="9">
    <source>
        <dbReference type="SAM" id="MobiDB-lite"/>
    </source>
</evidence>
<feature type="compositionally biased region" description="Low complexity" evidence="9">
    <location>
        <begin position="7"/>
        <end position="25"/>
    </location>
</feature>
<keyword evidence="7" id="KW-0472">Membrane</keyword>
<dbReference type="GO" id="GO:0017119">
    <property type="term" value="C:Golgi transport complex"/>
    <property type="evidence" value="ECO:0007669"/>
    <property type="project" value="TreeGrafter"/>
</dbReference>
<dbReference type="PANTHER" id="PTHR12961">
    <property type="entry name" value="CONSERVED OLIGOMERIC GOLGI COMPLEX COMPONENT 2"/>
    <property type="match status" value="1"/>
</dbReference>
<dbReference type="PANTHER" id="PTHR12961:SF0">
    <property type="entry name" value="CONSERVED OLIGOMERIC GOLGI COMPLEX SUBUNIT 2"/>
    <property type="match status" value="1"/>
</dbReference>
<feature type="compositionally biased region" description="Low complexity" evidence="9">
    <location>
        <begin position="184"/>
        <end position="203"/>
    </location>
</feature>
<feature type="region of interest" description="Disordered" evidence="9">
    <location>
        <begin position="1"/>
        <end position="41"/>
    </location>
</feature>
<evidence type="ECO:0000259" key="10">
    <source>
        <dbReference type="Pfam" id="PF06148"/>
    </source>
</evidence>
<keyword evidence="5" id="KW-0653">Protein transport</keyword>
<accession>A0A6A6BAR0</accession>
<feature type="domain" description="Conserved oligomeric Golgi complex subunit 2 N-terminal" evidence="10">
    <location>
        <begin position="50"/>
        <end position="114"/>
    </location>
</feature>
<proteinExistence type="inferred from homology"/>
<gene>
    <name evidence="11" type="ORF">K452DRAFT_352095</name>
</gene>
<dbReference type="InterPro" id="IPR024602">
    <property type="entry name" value="COG_su2_N"/>
</dbReference>
<protein>
    <recommendedName>
        <fullName evidence="3">Conserved oligomeric Golgi complex subunit 2</fullName>
    </recommendedName>
    <alternativeName>
        <fullName evidence="8">Component of oligomeric Golgi complex 2</fullName>
    </alternativeName>
</protein>
<comment type="subcellular location">
    <subcellularLocation>
        <location evidence="1">Golgi apparatus membrane</location>
        <topology evidence="1">Peripheral membrane protein</topology>
    </subcellularLocation>
</comment>
<dbReference type="GeneID" id="54303266"/>
<dbReference type="AlphaFoldDB" id="A0A6A6BAR0"/>
<evidence type="ECO:0000313" key="11">
    <source>
        <dbReference type="EMBL" id="KAF2140355.1"/>
    </source>
</evidence>
<dbReference type="Pfam" id="PF06148">
    <property type="entry name" value="COG2_N"/>
    <property type="match status" value="1"/>
</dbReference>
<reference evidence="11" key="1">
    <citation type="journal article" date="2020" name="Stud. Mycol.">
        <title>101 Dothideomycetes genomes: a test case for predicting lifestyles and emergence of pathogens.</title>
        <authorList>
            <person name="Haridas S."/>
            <person name="Albert R."/>
            <person name="Binder M."/>
            <person name="Bloem J."/>
            <person name="Labutti K."/>
            <person name="Salamov A."/>
            <person name="Andreopoulos B."/>
            <person name="Baker S."/>
            <person name="Barry K."/>
            <person name="Bills G."/>
            <person name="Bluhm B."/>
            <person name="Cannon C."/>
            <person name="Castanera R."/>
            <person name="Culley D."/>
            <person name="Daum C."/>
            <person name="Ezra D."/>
            <person name="Gonzalez J."/>
            <person name="Henrissat B."/>
            <person name="Kuo A."/>
            <person name="Liang C."/>
            <person name="Lipzen A."/>
            <person name="Lutzoni F."/>
            <person name="Magnuson J."/>
            <person name="Mondo S."/>
            <person name="Nolan M."/>
            <person name="Ohm R."/>
            <person name="Pangilinan J."/>
            <person name="Park H.-J."/>
            <person name="Ramirez L."/>
            <person name="Alfaro M."/>
            <person name="Sun H."/>
            <person name="Tritt A."/>
            <person name="Yoshinaga Y."/>
            <person name="Zwiers L.-H."/>
            <person name="Turgeon B."/>
            <person name="Goodwin S."/>
            <person name="Spatafora J."/>
            <person name="Crous P."/>
            <person name="Grigoriev I."/>
        </authorList>
    </citation>
    <scope>NUCLEOTIDE SEQUENCE</scope>
    <source>
        <strain evidence="11">CBS 121167</strain>
    </source>
</reference>
<dbReference type="Proteomes" id="UP000799438">
    <property type="component" value="Unassembled WGS sequence"/>
</dbReference>
<organism evidence="11 12">
    <name type="scientific">Aplosporella prunicola CBS 121167</name>
    <dbReference type="NCBI Taxonomy" id="1176127"/>
    <lineage>
        <taxon>Eukaryota</taxon>
        <taxon>Fungi</taxon>
        <taxon>Dikarya</taxon>
        <taxon>Ascomycota</taxon>
        <taxon>Pezizomycotina</taxon>
        <taxon>Dothideomycetes</taxon>
        <taxon>Dothideomycetes incertae sedis</taxon>
        <taxon>Botryosphaeriales</taxon>
        <taxon>Aplosporellaceae</taxon>
        <taxon>Aplosporella</taxon>
    </lineage>
</organism>
<evidence type="ECO:0000256" key="5">
    <source>
        <dbReference type="ARBA" id="ARBA00022927"/>
    </source>
</evidence>